<dbReference type="RefSeq" id="XP_028471401.1">
    <property type="nucleotide sequence ID" value="XM_028613859.1"/>
</dbReference>
<dbReference type="AlphaFoldDB" id="A0A3N2QAB4"/>
<name>A0A3N2QAB4_SODAK</name>
<evidence type="ECO:0000313" key="2">
    <source>
        <dbReference type="EMBL" id="ROT43595.1"/>
    </source>
</evidence>
<evidence type="ECO:0000313" key="3">
    <source>
        <dbReference type="Proteomes" id="UP000272025"/>
    </source>
</evidence>
<dbReference type="EMBL" id="ML119051">
    <property type="protein sequence ID" value="ROT43595.1"/>
    <property type="molecule type" value="Genomic_DNA"/>
</dbReference>
<keyword evidence="3" id="KW-1185">Reference proteome</keyword>
<evidence type="ECO:0000256" key="1">
    <source>
        <dbReference type="SAM" id="MobiDB-lite"/>
    </source>
</evidence>
<proteinExistence type="predicted"/>
<gene>
    <name evidence="2" type="ORF">SODALDRAFT_355813</name>
</gene>
<dbReference type="Proteomes" id="UP000272025">
    <property type="component" value="Unassembled WGS sequence"/>
</dbReference>
<accession>A0A3N2QAB4</accession>
<dbReference type="GeneID" id="39582337"/>
<feature type="region of interest" description="Disordered" evidence="1">
    <location>
        <begin position="107"/>
        <end position="132"/>
    </location>
</feature>
<protein>
    <submittedName>
        <fullName evidence="2">Uncharacterized protein</fullName>
    </submittedName>
</protein>
<reference evidence="2 3" key="1">
    <citation type="journal article" date="2018" name="Mol. Ecol.">
        <title>The obligate alkalophilic soda-lake fungus Sodiomyces alkalinus has shifted to a protein diet.</title>
        <authorList>
            <person name="Grum-Grzhimaylo A.A."/>
            <person name="Falkoski D.L."/>
            <person name="van den Heuvel J."/>
            <person name="Valero-Jimenez C.A."/>
            <person name="Min B."/>
            <person name="Choi I.G."/>
            <person name="Lipzen A."/>
            <person name="Daum C.G."/>
            <person name="Aanen D.K."/>
            <person name="Tsang A."/>
            <person name="Henrissat B."/>
            <person name="Bilanenko E.N."/>
            <person name="de Vries R.P."/>
            <person name="van Kan J.A.L."/>
            <person name="Grigoriev I.V."/>
            <person name="Debets A.J.M."/>
        </authorList>
    </citation>
    <scope>NUCLEOTIDE SEQUENCE [LARGE SCALE GENOMIC DNA]</scope>
    <source>
        <strain evidence="2 3">F11</strain>
    </source>
</reference>
<organism evidence="2 3">
    <name type="scientific">Sodiomyces alkalinus (strain CBS 110278 / VKM F-3762 / F11)</name>
    <name type="common">Alkaliphilic filamentous fungus</name>
    <dbReference type="NCBI Taxonomy" id="1314773"/>
    <lineage>
        <taxon>Eukaryota</taxon>
        <taxon>Fungi</taxon>
        <taxon>Dikarya</taxon>
        <taxon>Ascomycota</taxon>
        <taxon>Pezizomycotina</taxon>
        <taxon>Sordariomycetes</taxon>
        <taxon>Hypocreomycetidae</taxon>
        <taxon>Glomerellales</taxon>
        <taxon>Plectosphaerellaceae</taxon>
        <taxon>Sodiomyces</taxon>
    </lineage>
</organism>
<sequence>MNVFAVKTDTPSWIGTGQFQGPSSDILIPPASLLENFQLPYHPRLDMTWLKAMRLKEWSKASGTGRDIQIPRYTNKELNSNHRNRSHEPGISIVPLQQTAITGWPKIRQSSPTESPLHVPPVAPLQKSRQASRPDSYPVIGVVLIMYVPSPTPKT</sequence>